<evidence type="ECO:0000256" key="14">
    <source>
        <dbReference type="PIRSR" id="PIRSR602401-1"/>
    </source>
</evidence>
<dbReference type="InterPro" id="IPR001128">
    <property type="entry name" value="Cyt_P450"/>
</dbReference>
<dbReference type="SUPFAM" id="SSF48264">
    <property type="entry name" value="Cytochrome P450"/>
    <property type="match status" value="1"/>
</dbReference>
<evidence type="ECO:0000256" key="1">
    <source>
        <dbReference type="ARBA" id="ARBA00001971"/>
    </source>
</evidence>
<dbReference type="GO" id="GO:0020037">
    <property type="term" value="F:heme binding"/>
    <property type="evidence" value="ECO:0007669"/>
    <property type="project" value="InterPro"/>
</dbReference>
<dbReference type="PRINTS" id="PR00385">
    <property type="entry name" value="P450"/>
</dbReference>
<organism evidence="16">
    <name type="scientific">Darwinula stevensoni</name>
    <dbReference type="NCBI Taxonomy" id="69355"/>
    <lineage>
        <taxon>Eukaryota</taxon>
        <taxon>Metazoa</taxon>
        <taxon>Ecdysozoa</taxon>
        <taxon>Arthropoda</taxon>
        <taxon>Crustacea</taxon>
        <taxon>Oligostraca</taxon>
        <taxon>Ostracoda</taxon>
        <taxon>Podocopa</taxon>
        <taxon>Podocopida</taxon>
        <taxon>Darwinulocopina</taxon>
        <taxon>Darwinuloidea</taxon>
        <taxon>Darwinulidae</taxon>
        <taxon>Darwinula</taxon>
    </lineage>
</organism>
<dbReference type="InterPro" id="IPR050705">
    <property type="entry name" value="Cytochrome_P450_3A"/>
</dbReference>
<dbReference type="FunFam" id="1.10.630.10:FF:000042">
    <property type="entry name" value="Cytochrome P450"/>
    <property type="match status" value="1"/>
</dbReference>
<keyword evidence="7" id="KW-0256">Endoplasmic reticulum</keyword>
<evidence type="ECO:0000313" key="16">
    <source>
        <dbReference type="EMBL" id="CAD7245089.1"/>
    </source>
</evidence>
<dbReference type="GO" id="GO:0008395">
    <property type="term" value="F:steroid hydroxylase activity"/>
    <property type="evidence" value="ECO:0007669"/>
    <property type="project" value="TreeGrafter"/>
</dbReference>
<dbReference type="PANTHER" id="PTHR24302:SF15">
    <property type="entry name" value="FATTY-ACID PEROXYGENASE"/>
    <property type="match status" value="1"/>
</dbReference>
<comment type="similarity">
    <text evidence="4 15">Belongs to the cytochrome P450 family.</text>
</comment>
<evidence type="ECO:0000256" key="10">
    <source>
        <dbReference type="ARBA" id="ARBA00023004"/>
    </source>
</evidence>
<dbReference type="InterPro" id="IPR036396">
    <property type="entry name" value="Cyt_P450_sf"/>
</dbReference>
<dbReference type="PROSITE" id="PS00086">
    <property type="entry name" value="CYTOCHROME_P450"/>
    <property type="match status" value="1"/>
</dbReference>
<evidence type="ECO:0000313" key="17">
    <source>
        <dbReference type="Proteomes" id="UP000677054"/>
    </source>
</evidence>
<keyword evidence="6 14" id="KW-0479">Metal-binding</keyword>
<evidence type="ECO:0000256" key="2">
    <source>
        <dbReference type="ARBA" id="ARBA00004174"/>
    </source>
</evidence>
<evidence type="ECO:0000256" key="13">
    <source>
        <dbReference type="ARBA" id="ARBA00043906"/>
    </source>
</evidence>
<evidence type="ECO:0008006" key="18">
    <source>
        <dbReference type="Google" id="ProtNLM"/>
    </source>
</evidence>
<dbReference type="EMBL" id="LR900293">
    <property type="protein sequence ID" value="CAD7245089.1"/>
    <property type="molecule type" value="Genomic_DNA"/>
</dbReference>
<keyword evidence="10 14" id="KW-0408">Iron</keyword>
<feature type="binding site" description="axial binding residue" evidence="14">
    <location>
        <position position="398"/>
    </location>
    <ligand>
        <name>heme</name>
        <dbReference type="ChEBI" id="CHEBI:30413"/>
    </ligand>
    <ligandPart>
        <name>Fe</name>
        <dbReference type="ChEBI" id="CHEBI:18248"/>
    </ligandPart>
</feature>
<dbReference type="OrthoDB" id="1470350at2759"/>
<comment type="subcellular location">
    <subcellularLocation>
        <location evidence="3">Endoplasmic reticulum membrane</location>
        <topology evidence="3">Peripheral membrane protein</topology>
    </subcellularLocation>
    <subcellularLocation>
        <location evidence="2">Microsome membrane</location>
        <topology evidence="2">Peripheral membrane protein</topology>
    </subcellularLocation>
</comment>
<dbReference type="AlphaFoldDB" id="A0A7R8X6R0"/>
<keyword evidence="11 15" id="KW-0503">Monooxygenase</keyword>
<evidence type="ECO:0000256" key="5">
    <source>
        <dbReference type="ARBA" id="ARBA00022617"/>
    </source>
</evidence>
<name>A0A7R8X6R0_9CRUS</name>
<evidence type="ECO:0000256" key="12">
    <source>
        <dbReference type="ARBA" id="ARBA00023136"/>
    </source>
</evidence>
<evidence type="ECO:0000256" key="15">
    <source>
        <dbReference type="RuleBase" id="RU000461"/>
    </source>
</evidence>
<proteinExistence type="inferred from homology"/>
<evidence type="ECO:0000256" key="8">
    <source>
        <dbReference type="ARBA" id="ARBA00022848"/>
    </source>
</evidence>
<keyword evidence="12" id="KW-0472">Membrane</keyword>
<gene>
    <name evidence="16" type="ORF">DSTB1V02_LOCUS4965</name>
</gene>
<evidence type="ECO:0000256" key="3">
    <source>
        <dbReference type="ARBA" id="ARBA00004406"/>
    </source>
</evidence>
<dbReference type="CDD" id="cd11055">
    <property type="entry name" value="CYP3A-like"/>
    <property type="match status" value="1"/>
</dbReference>
<dbReference type="GO" id="GO:0005506">
    <property type="term" value="F:iron ion binding"/>
    <property type="evidence" value="ECO:0007669"/>
    <property type="project" value="InterPro"/>
</dbReference>
<keyword evidence="17" id="KW-1185">Reference proteome</keyword>
<dbReference type="GO" id="GO:0005789">
    <property type="term" value="C:endoplasmic reticulum membrane"/>
    <property type="evidence" value="ECO:0007669"/>
    <property type="project" value="UniProtKB-SubCell"/>
</dbReference>
<dbReference type="Proteomes" id="UP000677054">
    <property type="component" value="Unassembled WGS sequence"/>
</dbReference>
<keyword evidence="5 14" id="KW-0349">Heme</keyword>
<evidence type="ECO:0000256" key="11">
    <source>
        <dbReference type="ARBA" id="ARBA00023033"/>
    </source>
</evidence>
<evidence type="ECO:0000256" key="7">
    <source>
        <dbReference type="ARBA" id="ARBA00022824"/>
    </source>
</evidence>
<dbReference type="InterPro" id="IPR002401">
    <property type="entry name" value="Cyt_P450_E_grp-I"/>
</dbReference>
<evidence type="ECO:0000256" key="4">
    <source>
        <dbReference type="ARBA" id="ARBA00010617"/>
    </source>
</evidence>
<evidence type="ECO:0000256" key="6">
    <source>
        <dbReference type="ARBA" id="ARBA00022723"/>
    </source>
</evidence>
<dbReference type="InterPro" id="IPR017972">
    <property type="entry name" value="Cyt_P450_CS"/>
</dbReference>
<protein>
    <recommendedName>
        <fullName evidence="18">Cytochrome P450</fullName>
    </recommendedName>
</protein>
<dbReference type="EMBL" id="CAJPEV010000776">
    <property type="protein sequence ID" value="CAG0888447.1"/>
    <property type="molecule type" value="Genomic_DNA"/>
</dbReference>
<evidence type="ECO:0000256" key="9">
    <source>
        <dbReference type="ARBA" id="ARBA00023002"/>
    </source>
</evidence>
<dbReference type="PANTHER" id="PTHR24302">
    <property type="entry name" value="CYTOCHROME P450 FAMILY 3"/>
    <property type="match status" value="1"/>
</dbReference>
<sequence length="454" mass="51846">MWKVWRRMTHAEDARDVKAHGSRIGLYEGTRPYLLCAEPDVIREVCIKKFDHFVDRMEPVIAARYWRKMLALLAGEEWKEVRRRLTPVFSSGKIRKMTALMGECADTLAKNFLKNVREKSAVVDLKEHYGAFTMDVIATCAFGIKIDSLSSPDDPFVENAKEVFSGPQSRSPLLLLLFVSKWIPRLMSGFFFTKAFTFFLNVGKSIAEKRKAEKNRERGDMIDLMLDAQDEEQKENEADPTKSTFFTDEVMIAQMVLFFLAGYDTTATTLTMATYYLALNPEAQDKALAEIEEKMALHGGINNETVNDCPYLDQVIQETLRLFPPGLRIERTCTKSIEIHGIRFEEGVRVGFPVYAIHHDPEFFEDPEEFRPERFAQSEKGLRHPMTFLPFGQGPRNCIGMRFAQVEIKVALCHVLSQLKISCSPQTQVPVEATTSPNMTFQPLNVVVEMKARN</sequence>
<reference evidence="16" key="1">
    <citation type="submission" date="2020-11" db="EMBL/GenBank/DDBJ databases">
        <authorList>
            <person name="Tran Van P."/>
        </authorList>
    </citation>
    <scope>NUCLEOTIDE SEQUENCE</scope>
</reference>
<comment type="cofactor">
    <cofactor evidence="1 14">
        <name>heme</name>
        <dbReference type="ChEBI" id="CHEBI:30413"/>
    </cofactor>
</comment>
<dbReference type="Pfam" id="PF00067">
    <property type="entry name" value="p450"/>
    <property type="match status" value="1"/>
</dbReference>
<dbReference type="Gene3D" id="1.10.630.10">
    <property type="entry name" value="Cytochrome P450"/>
    <property type="match status" value="1"/>
</dbReference>
<accession>A0A7R8X6R0</accession>
<comment type="function">
    <text evidence="13">Cytochromes P450 are a group of heme-thiolate monooxygenases. They oxidize a variety of structurally unrelated compounds, including steroids, fatty acids, and xenobiotics.</text>
</comment>
<keyword evidence="9 15" id="KW-0560">Oxidoreductase</keyword>
<keyword evidence="8" id="KW-0492">Microsome</keyword>
<dbReference type="PRINTS" id="PR00463">
    <property type="entry name" value="EP450I"/>
</dbReference>
<dbReference type="GO" id="GO:0016705">
    <property type="term" value="F:oxidoreductase activity, acting on paired donors, with incorporation or reduction of molecular oxygen"/>
    <property type="evidence" value="ECO:0007669"/>
    <property type="project" value="InterPro"/>
</dbReference>